<dbReference type="FunFam" id="3.80.10.10:FF:000400">
    <property type="entry name" value="Nuclear pore complex protein NUP107"/>
    <property type="match status" value="1"/>
</dbReference>
<dbReference type="EMBL" id="JACEFO010001748">
    <property type="protein sequence ID" value="KAF8711555.1"/>
    <property type="molecule type" value="Genomic_DNA"/>
</dbReference>
<evidence type="ECO:0000256" key="17">
    <source>
        <dbReference type="ARBA" id="ARBA00023180"/>
    </source>
</evidence>
<dbReference type="GO" id="GO:0004674">
    <property type="term" value="F:protein serine/threonine kinase activity"/>
    <property type="evidence" value="ECO:0007669"/>
    <property type="project" value="UniProtKB-KW"/>
</dbReference>
<dbReference type="SUPFAM" id="SSF56112">
    <property type="entry name" value="Protein kinase-like (PK-like)"/>
    <property type="match status" value="1"/>
</dbReference>
<dbReference type="InterPro" id="IPR011009">
    <property type="entry name" value="Kinase-like_dom_sf"/>
</dbReference>
<keyword evidence="12" id="KW-0418">Kinase</keyword>
<dbReference type="AlphaFoldDB" id="A0A835EV85"/>
<dbReference type="InterPro" id="IPR017441">
    <property type="entry name" value="Protein_kinase_ATP_BS"/>
</dbReference>
<keyword evidence="11 20" id="KW-0547">Nucleotide-binding</keyword>
<feature type="chain" id="PRO_5033008106" description="non-specific serine/threonine protein kinase" evidence="22">
    <location>
        <begin position="24"/>
        <end position="1020"/>
    </location>
</feature>
<keyword evidence="4" id="KW-0723">Serine/threonine-protein kinase</keyword>
<evidence type="ECO:0000256" key="15">
    <source>
        <dbReference type="ARBA" id="ARBA00023136"/>
    </source>
</evidence>
<dbReference type="FunFam" id="3.30.200.20:FF:000309">
    <property type="entry name" value="Leucine-rich repeat receptor protein kinase MSP1"/>
    <property type="match status" value="1"/>
</dbReference>
<comment type="catalytic activity">
    <reaction evidence="19">
        <text>L-seryl-[protein] + ATP = O-phospho-L-seryl-[protein] + ADP + H(+)</text>
        <dbReference type="Rhea" id="RHEA:17989"/>
        <dbReference type="Rhea" id="RHEA-COMP:9863"/>
        <dbReference type="Rhea" id="RHEA-COMP:11604"/>
        <dbReference type="ChEBI" id="CHEBI:15378"/>
        <dbReference type="ChEBI" id="CHEBI:29999"/>
        <dbReference type="ChEBI" id="CHEBI:30616"/>
        <dbReference type="ChEBI" id="CHEBI:83421"/>
        <dbReference type="ChEBI" id="CHEBI:456216"/>
        <dbReference type="EC" id="2.7.11.1"/>
    </reaction>
</comment>
<dbReference type="InterPro" id="IPR032675">
    <property type="entry name" value="LRR_dom_sf"/>
</dbReference>
<comment type="catalytic activity">
    <reaction evidence="18">
        <text>L-threonyl-[protein] + ATP = O-phospho-L-threonyl-[protein] + ADP + H(+)</text>
        <dbReference type="Rhea" id="RHEA:46608"/>
        <dbReference type="Rhea" id="RHEA-COMP:11060"/>
        <dbReference type="Rhea" id="RHEA-COMP:11605"/>
        <dbReference type="ChEBI" id="CHEBI:15378"/>
        <dbReference type="ChEBI" id="CHEBI:30013"/>
        <dbReference type="ChEBI" id="CHEBI:30616"/>
        <dbReference type="ChEBI" id="CHEBI:61977"/>
        <dbReference type="ChEBI" id="CHEBI:456216"/>
        <dbReference type="EC" id="2.7.11.1"/>
    </reaction>
</comment>
<dbReference type="PROSITE" id="PS00107">
    <property type="entry name" value="PROTEIN_KINASE_ATP"/>
    <property type="match status" value="1"/>
</dbReference>
<dbReference type="Pfam" id="PF07714">
    <property type="entry name" value="PK_Tyr_Ser-Thr"/>
    <property type="match status" value="1"/>
</dbReference>
<reference evidence="24" key="1">
    <citation type="submission" date="2020-07" db="EMBL/GenBank/DDBJ databases">
        <title>Genome sequence and genetic diversity analysis of an under-domesticated orphan crop, white fonio (Digitaria exilis).</title>
        <authorList>
            <person name="Bennetzen J.L."/>
            <person name="Chen S."/>
            <person name="Ma X."/>
            <person name="Wang X."/>
            <person name="Yssel A.E.J."/>
            <person name="Chaluvadi S.R."/>
            <person name="Johnson M."/>
            <person name="Gangashetty P."/>
            <person name="Hamidou F."/>
            <person name="Sanogo M.D."/>
            <person name="Zwaenepoel A."/>
            <person name="Wallace J."/>
            <person name="Van De Peer Y."/>
            <person name="Van Deynze A."/>
        </authorList>
    </citation>
    <scope>NUCLEOTIDE SEQUENCE</scope>
    <source>
        <tissue evidence="24">Leaves</tissue>
    </source>
</reference>
<feature type="transmembrane region" description="Helical" evidence="21">
    <location>
        <begin position="666"/>
        <end position="692"/>
    </location>
</feature>
<dbReference type="GO" id="GO:0099402">
    <property type="term" value="P:plant organ development"/>
    <property type="evidence" value="ECO:0007669"/>
    <property type="project" value="UniProtKB-ARBA"/>
</dbReference>
<evidence type="ECO:0000256" key="13">
    <source>
        <dbReference type="ARBA" id="ARBA00022840"/>
    </source>
</evidence>
<evidence type="ECO:0000256" key="14">
    <source>
        <dbReference type="ARBA" id="ARBA00022989"/>
    </source>
</evidence>
<dbReference type="GO" id="GO:0005886">
    <property type="term" value="C:plasma membrane"/>
    <property type="evidence" value="ECO:0007669"/>
    <property type="project" value="UniProtKB-SubCell"/>
</dbReference>
<sequence>MLALVLALFQPCLLLLLHVDASGGGVHVQSQLAALLKWKSTLRSSPSLDSWRQGTSPCSSNWTGIDCGTVRHGRNTPQVVIGIYLPNAGLDGRLGELNFSALPFLQYIVLSYNRLHGEIPRAIASLPMLSSLILTGNWLHGQIPPELGDMPSLTQLGLSLNNLTGHIPASLGNLSSLVDLVIHQNMITGTIPEELSKITSLEDLQLSSTSLSGPIPESFGNLTKLKILRLYDNQLSGTIPSSLGNLVHLQSLELSANQLEGHIPPSLGNLGNLSDFSLYGNNLIGSIPDEIGRLVNLRTVLLYQNMISGSIPATLGNLTSMTEFSAFSNKLSGSVPREFSNLTQLQILNLGNNSLSGELPSDVCKQGNLQLFVVSANMLTGTIPSGIKACSSLRAIDISGNQITGDISGFGPYPHLFFANLERNNLYGVLSRTWGSSINLTIFSVAGNMITGSLPPELSNLVNLGELQLHNNNMTGSIPPELSNLSNLYELSLSQNQFSGHIPPEFGRMSKLQHLDIYMNNLSGSIPNELGSCTELIFLRLDGNSLSGYLPATLGNLWKLQIVLDVSNNKLIGGLPAELGNLQLLELLNLSHNEFNGSIPSSFSGMVSLSTFDVSYNDLEGPLPTGRLFSNAPIAWFLHNSGLCGNVTGLPACSSSPTIGHQRGRILSLVLAITIPLCIVTILATFGFIMIVHKSNRYQKTAIIDRRDVFSVWNFDGKLAFEDIIRATENFSDSYIIGSGGFGTVYKVQLQGGRLVAVKKLHETEDISGESFMIEVEVLAKIRHRSIVKLYGFCFHQMYKFLVYDYIDRGNLHSTLENEELAKELNWQRRAAAARDVAQALYYLHHECKPPIIHRDITSKNILLDRHFKAYVSDFGVAKVIKPDSSNWTELAGTYGYIAPELSYTSAVTTKCDVYSFGVVLMEIVMGRYPLDLQSLTSLQGHHHNIAIEILDQRPPLPTTVEEEEILLLVEVATACVQPSPQSRPEMQDVYQKLTRHCPSYAFATTSCALALEGIKDGEV</sequence>
<dbReference type="InterPro" id="IPR001245">
    <property type="entry name" value="Ser-Thr/Tyr_kinase_cat_dom"/>
</dbReference>
<keyword evidence="5" id="KW-0597">Phosphoprotein</keyword>
<proteinExistence type="predicted"/>
<dbReference type="Pfam" id="PF23598">
    <property type="entry name" value="LRR_14"/>
    <property type="match status" value="1"/>
</dbReference>
<dbReference type="GO" id="GO:0051606">
    <property type="term" value="P:detection of stimulus"/>
    <property type="evidence" value="ECO:0007669"/>
    <property type="project" value="UniProtKB-ARBA"/>
</dbReference>
<protein>
    <recommendedName>
        <fullName evidence="2">non-specific serine/threonine protein kinase</fullName>
        <ecNumber evidence="2">2.7.11.1</ecNumber>
    </recommendedName>
</protein>
<organism evidence="24 25">
    <name type="scientific">Digitaria exilis</name>
    <dbReference type="NCBI Taxonomy" id="1010633"/>
    <lineage>
        <taxon>Eukaryota</taxon>
        <taxon>Viridiplantae</taxon>
        <taxon>Streptophyta</taxon>
        <taxon>Embryophyta</taxon>
        <taxon>Tracheophyta</taxon>
        <taxon>Spermatophyta</taxon>
        <taxon>Magnoliopsida</taxon>
        <taxon>Liliopsida</taxon>
        <taxon>Poales</taxon>
        <taxon>Poaceae</taxon>
        <taxon>PACMAD clade</taxon>
        <taxon>Panicoideae</taxon>
        <taxon>Panicodae</taxon>
        <taxon>Paniceae</taxon>
        <taxon>Anthephorinae</taxon>
        <taxon>Digitaria</taxon>
    </lineage>
</organism>
<evidence type="ECO:0000313" key="24">
    <source>
        <dbReference type="EMBL" id="KAF8711555.1"/>
    </source>
</evidence>
<keyword evidence="3" id="KW-1003">Cell membrane</keyword>
<keyword evidence="14 21" id="KW-1133">Transmembrane helix</keyword>
<keyword evidence="10" id="KW-0677">Repeat</keyword>
<dbReference type="FunFam" id="3.80.10.10:FF:000041">
    <property type="entry name" value="LRR receptor-like serine/threonine-protein kinase ERECTA"/>
    <property type="match status" value="1"/>
</dbReference>
<evidence type="ECO:0000256" key="3">
    <source>
        <dbReference type="ARBA" id="ARBA00022475"/>
    </source>
</evidence>
<keyword evidence="8 21" id="KW-0812">Transmembrane</keyword>
<evidence type="ECO:0000256" key="18">
    <source>
        <dbReference type="ARBA" id="ARBA00047899"/>
    </source>
</evidence>
<evidence type="ECO:0000256" key="8">
    <source>
        <dbReference type="ARBA" id="ARBA00022692"/>
    </source>
</evidence>
<dbReference type="InterPro" id="IPR003591">
    <property type="entry name" value="Leu-rich_rpt_typical-subtyp"/>
</dbReference>
<evidence type="ECO:0000256" key="7">
    <source>
        <dbReference type="ARBA" id="ARBA00022679"/>
    </source>
</evidence>
<keyword evidence="13 20" id="KW-0067">ATP-binding</keyword>
<evidence type="ECO:0000256" key="16">
    <source>
        <dbReference type="ARBA" id="ARBA00023170"/>
    </source>
</evidence>
<evidence type="ECO:0000256" key="21">
    <source>
        <dbReference type="SAM" id="Phobius"/>
    </source>
</evidence>
<dbReference type="FunFam" id="1.10.510.10:FF:000479">
    <property type="entry name" value="Leucine-rich repeat receptor-like protein kinase"/>
    <property type="match status" value="1"/>
</dbReference>
<keyword evidence="9 22" id="KW-0732">Signal</keyword>
<dbReference type="GO" id="GO:0009653">
    <property type="term" value="P:anatomical structure morphogenesis"/>
    <property type="evidence" value="ECO:0007669"/>
    <property type="project" value="UniProtKB-ARBA"/>
</dbReference>
<dbReference type="PANTHER" id="PTHR48056:SF42">
    <property type="entry name" value="MDIS1-INTERACTING RECEPTOR LIKE KINASE 2-LIKE"/>
    <property type="match status" value="1"/>
</dbReference>
<dbReference type="InterPro" id="IPR001611">
    <property type="entry name" value="Leu-rich_rpt"/>
</dbReference>
<evidence type="ECO:0000256" key="19">
    <source>
        <dbReference type="ARBA" id="ARBA00048679"/>
    </source>
</evidence>
<keyword evidence="6" id="KW-0433">Leucine-rich repeat</keyword>
<dbReference type="InterPro" id="IPR008266">
    <property type="entry name" value="Tyr_kinase_AS"/>
</dbReference>
<evidence type="ECO:0000256" key="6">
    <source>
        <dbReference type="ARBA" id="ARBA00022614"/>
    </source>
</evidence>
<dbReference type="PANTHER" id="PTHR48056">
    <property type="entry name" value="LRR RECEPTOR-LIKE SERINE/THREONINE-PROTEIN KINASE-RELATED"/>
    <property type="match status" value="1"/>
</dbReference>
<evidence type="ECO:0000256" key="12">
    <source>
        <dbReference type="ARBA" id="ARBA00022777"/>
    </source>
</evidence>
<dbReference type="Gene3D" id="1.10.510.10">
    <property type="entry name" value="Transferase(Phosphotransferase) domain 1"/>
    <property type="match status" value="1"/>
</dbReference>
<evidence type="ECO:0000256" key="4">
    <source>
        <dbReference type="ARBA" id="ARBA00022527"/>
    </source>
</evidence>
<keyword evidence="17" id="KW-0325">Glycoprotein</keyword>
<dbReference type="Gene3D" id="3.30.200.20">
    <property type="entry name" value="Phosphorylase Kinase, domain 1"/>
    <property type="match status" value="1"/>
</dbReference>
<dbReference type="OrthoDB" id="676979at2759"/>
<evidence type="ECO:0000256" key="1">
    <source>
        <dbReference type="ARBA" id="ARBA00004251"/>
    </source>
</evidence>
<dbReference type="PROSITE" id="PS00109">
    <property type="entry name" value="PROTEIN_KINASE_TYR"/>
    <property type="match status" value="1"/>
</dbReference>
<dbReference type="InterPro" id="IPR013210">
    <property type="entry name" value="LRR_N_plant-typ"/>
</dbReference>
<dbReference type="InterPro" id="IPR000719">
    <property type="entry name" value="Prot_kinase_dom"/>
</dbReference>
<comment type="caution">
    <text evidence="24">The sequence shown here is derived from an EMBL/GenBank/DDBJ whole genome shotgun (WGS) entry which is preliminary data.</text>
</comment>
<evidence type="ECO:0000259" key="23">
    <source>
        <dbReference type="PROSITE" id="PS50011"/>
    </source>
</evidence>
<dbReference type="Pfam" id="PF00560">
    <property type="entry name" value="LRR_1"/>
    <property type="match status" value="5"/>
</dbReference>
<dbReference type="Gene3D" id="3.80.10.10">
    <property type="entry name" value="Ribonuclease Inhibitor"/>
    <property type="match status" value="3"/>
</dbReference>
<dbReference type="SUPFAM" id="SSF52058">
    <property type="entry name" value="L domain-like"/>
    <property type="match status" value="3"/>
</dbReference>
<keyword evidence="25" id="KW-1185">Reference proteome</keyword>
<keyword evidence="15 21" id="KW-0472">Membrane</keyword>
<dbReference type="GO" id="GO:0033612">
    <property type="term" value="F:receptor serine/threonine kinase binding"/>
    <property type="evidence" value="ECO:0007669"/>
    <property type="project" value="TreeGrafter"/>
</dbReference>
<dbReference type="GO" id="GO:0005524">
    <property type="term" value="F:ATP binding"/>
    <property type="evidence" value="ECO:0007669"/>
    <property type="project" value="UniProtKB-UniRule"/>
</dbReference>
<evidence type="ECO:0000313" key="25">
    <source>
        <dbReference type="Proteomes" id="UP000636709"/>
    </source>
</evidence>
<evidence type="ECO:0000256" key="5">
    <source>
        <dbReference type="ARBA" id="ARBA00022553"/>
    </source>
</evidence>
<comment type="subcellular location">
    <subcellularLocation>
        <location evidence="1">Cell membrane</location>
        <topology evidence="1">Single-pass type I membrane protein</topology>
    </subcellularLocation>
</comment>
<dbReference type="FunFam" id="3.80.10.10:FF:000470">
    <property type="entry name" value="LRR receptor-like serine/threonine-protein kinase RPK2"/>
    <property type="match status" value="1"/>
</dbReference>
<dbReference type="Proteomes" id="UP000636709">
    <property type="component" value="Unassembled WGS sequence"/>
</dbReference>
<evidence type="ECO:0000256" key="9">
    <source>
        <dbReference type="ARBA" id="ARBA00022729"/>
    </source>
</evidence>
<accession>A0A835EV85</accession>
<keyword evidence="7" id="KW-0808">Transferase</keyword>
<dbReference type="PROSITE" id="PS50011">
    <property type="entry name" value="PROTEIN_KINASE_DOM"/>
    <property type="match status" value="1"/>
</dbReference>
<dbReference type="InterPro" id="IPR050647">
    <property type="entry name" value="Plant_LRR-RLKs"/>
</dbReference>
<evidence type="ECO:0000256" key="11">
    <source>
        <dbReference type="ARBA" id="ARBA00022741"/>
    </source>
</evidence>
<feature type="signal peptide" evidence="22">
    <location>
        <begin position="1"/>
        <end position="23"/>
    </location>
</feature>
<dbReference type="Pfam" id="PF13855">
    <property type="entry name" value="LRR_8"/>
    <property type="match status" value="1"/>
</dbReference>
<dbReference type="EC" id="2.7.11.1" evidence="2"/>
<feature type="binding site" evidence="20">
    <location>
        <position position="760"/>
    </location>
    <ligand>
        <name>ATP</name>
        <dbReference type="ChEBI" id="CHEBI:30616"/>
    </ligand>
</feature>
<evidence type="ECO:0000256" key="22">
    <source>
        <dbReference type="SAM" id="SignalP"/>
    </source>
</evidence>
<keyword evidence="16" id="KW-0675">Receptor</keyword>
<feature type="domain" description="Protein kinase" evidence="23">
    <location>
        <begin position="731"/>
        <end position="1004"/>
    </location>
</feature>
<evidence type="ECO:0000256" key="10">
    <source>
        <dbReference type="ARBA" id="ARBA00022737"/>
    </source>
</evidence>
<evidence type="ECO:0000256" key="20">
    <source>
        <dbReference type="PROSITE-ProRule" id="PRU10141"/>
    </source>
</evidence>
<evidence type="ECO:0000256" key="2">
    <source>
        <dbReference type="ARBA" id="ARBA00012513"/>
    </source>
</evidence>
<dbReference type="SUPFAM" id="SSF52047">
    <property type="entry name" value="RNI-like"/>
    <property type="match status" value="1"/>
</dbReference>
<dbReference type="InterPro" id="IPR055414">
    <property type="entry name" value="LRR_R13L4/SHOC2-like"/>
</dbReference>
<dbReference type="Pfam" id="PF08263">
    <property type="entry name" value="LRRNT_2"/>
    <property type="match status" value="1"/>
</dbReference>
<dbReference type="FunFam" id="3.80.10.10:FF:000095">
    <property type="entry name" value="LRR receptor-like serine/threonine-protein kinase GSO1"/>
    <property type="match status" value="1"/>
</dbReference>
<name>A0A835EV85_9POAL</name>
<dbReference type="SMART" id="SM00369">
    <property type="entry name" value="LRR_TYP"/>
    <property type="match status" value="10"/>
</dbReference>
<gene>
    <name evidence="24" type="ORF">HU200_029000</name>
</gene>